<feature type="chain" id="PRO_5009533311" description="LTD domain-containing protein" evidence="3">
    <location>
        <begin position="28"/>
        <end position="1102"/>
    </location>
</feature>
<dbReference type="PROSITE" id="PS51841">
    <property type="entry name" value="LTD"/>
    <property type="match status" value="4"/>
</dbReference>
<feature type="region of interest" description="Disordered" evidence="1">
    <location>
        <begin position="496"/>
        <end position="543"/>
    </location>
</feature>
<feature type="transmembrane region" description="Helical" evidence="2">
    <location>
        <begin position="1059"/>
        <end position="1076"/>
    </location>
</feature>
<evidence type="ECO:0000313" key="6">
    <source>
        <dbReference type="Proteomes" id="UP000176501"/>
    </source>
</evidence>
<dbReference type="InterPro" id="IPR036415">
    <property type="entry name" value="Lamin_tail_dom_sf"/>
</dbReference>
<dbReference type="Gene3D" id="2.60.40.1260">
    <property type="entry name" value="Lamin Tail domain"/>
    <property type="match status" value="4"/>
</dbReference>
<reference evidence="5 6" key="1">
    <citation type="journal article" date="2016" name="Nat. Commun.">
        <title>Thousands of microbial genomes shed light on interconnected biogeochemical processes in an aquifer system.</title>
        <authorList>
            <person name="Anantharaman K."/>
            <person name="Brown C.T."/>
            <person name="Hug L.A."/>
            <person name="Sharon I."/>
            <person name="Castelle C.J."/>
            <person name="Probst A.J."/>
            <person name="Thomas B.C."/>
            <person name="Singh A."/>
            <person name="Wilkins M.J."/>
            <person name="Karaoz U."/>
            <person name="Brodie E.L."/>
            <person name="Williams K.H."/>
            <person name="Hubbard S.S."/>
            <person name="Banfield J.F."/>
        </authorList>
    </citation>
    <scope>NUCLEOTIDE SEQUENCE [LARGE SCALE GENOMIC DNA]</scope>
</reference>
<dbReference type="AlphaFoldDB" id="A0A1F7W6W8"/>
<dbReference type="EMBL" id="MGFE01000023">
    <property type="protein sequence ID" value="OGL98118.1"/>
    <property type="molecule type" value="Genomic_DNA"/>
</dbReference>
<keyword evidence="2" id="KW-1133">Transmembrane helix</keyword>
<evidence type="ECO:0000256" key="3">
    <source>
        <dbReference type="SAM" id="SignalP"/>
    </source>
</evidence>
<keyword evidence="3" id="KW-0732">Signal</keyword>
<feature type="compositionally biased region" description="Polar residues" evidence="1">
    <location>
        <begin position="652"/>
        <end position="666"/>
    </location>
</feature>
<evidence type="ECO:0000256" key="2">
    <source>
        <dbReference type="SAM" id="Phobius"/>
    </source>
</evidence>
<protein>
    <recommendedName>
        <fullName evidence="4">LTD domain-containing protein</fullName>
    </recommendedName>
</protein>
<evidence type="ECO:0000256" key="1">
    <source>
        <dbReference type="SAM" id="MobiDB-lite"/>
    </source>
</evidence>
<dbReference type="Pfam" id="PF00932">
    <property type="entry name" value="LTD"/>
    <property type="match status" value="4"/>
</dbReference>
<organism evidence="5 6">
    <name type="scientific">Candidatus Uhrbacteria bacterium RIFOXYB2_FULL_57_15</name>
    <dbReference type="NCBI Taxonomy" id="1802422"/>
    <lineage>
        <taxon>Bacteria</taxon>
        <taxon>Candidatus Uhriibacteriota</taxon>
    </lineage>
</organism>
<feature type="compositionally biased region" description="Low complexity" evidence="1">
    <location>
        <begin position="670"/>
        <end position="701"/>
    </location>
</feature>
<keyword evidence="2" id="KW-0812">Transmembrane</keyword>
<comment type="caution">
    <text evidence="5">The sequence shown here is derived from an EMBL/GenBank/DDBJ whole genome shotgun (WGS) entry which is preliminary data.</text>
</comment>
<feature type="domain" description="LTD" evidence="4">
    <location>
        <begin position="23"/>
        <end position="165"/>
    </location>
</feature>
<name>A0A1F7W6W8_9BACT</name>
<evidence type="ECO:0000313" key="5">
    <source>
        <dbReference type="EMBL" id="OGL98118.1"/>
    </source>
</evidence>
<feature type="signal peptide" evidence="3">
    <location>
        <begin position="1"/>
        <end position="27"/>
    </location>
</feature>
<feature type="domain" description="LTD" evidence="4">
    <location>
        <begin position="361"/>
        <end position="459"/>
    </location>
</feature>
<dbReference type="InterPro" id="IPR001322">
    <property type="entry name" value="Lamin_tail_dom"/>
</dbReference>
<proteinExistence type="predicted"/>
<keyword evidence="2" id="KW-0472">Membrane</keyword>
<evidence type="ECO:0000259" key="4">
    <source>
        <dbReference type="PROSITE" id="PS51841"/>
    </source>
</evidence>
<gene>
    <name evidence="5" type="ORF">A2304_03485</name>
</gene>
<accession>A0A1F7W6W8</accession>
<sequence>MHKHIGRLFLAVSIICLPLVTSHTALAQSEDAYTVIISELGWAGSSQNASDEWIELTNLTDETIDVGGWTIDGAATSNGALALPENSLVAPHQSLLISNYGNADAKSTLERIPDMVTASVSLSNSALSITLSDSAGVVRDRAGDASSPLAGSTGEVIASMMRSIPLGDGTLETSWLTATSASGFDPGAMEFGTPGTAEEWFVPSPAAAAASDEPTVNETQVEPTLVVEEPAPVVENTATEQPNGENADTVVTPEDMTVAPSDESMTSDAAKSEAAIFDEVVYPDTQVETDVPSDVPAASDEPVASIETVAVEPETEQTTESAESVNDMNAVETSATETEIAIPTETVEQTSAEPEIELVPTDTAETIPVETQTLLINELASDADTEWIEILNAGDDAVVLTGWTVRDATLKTTALPNELLEPWQFVVVYDPSGKLNNDGDIVELLDPTGTVVDSVEYGTSEVSAAEKPNALARDESGEWLVTAAPTPCAANSIVEESDASGMETETAETDAADPISEVSTDTPETTAAETDTQTESPAESNGNLIMNELVSDADAEWIEILNAGDDAVALGGWTVRDATLKATALPDQTLAAGQFVVVYDPSGKLNNDGDTVELLNPAGMVVDSVEYGTDAVPAADKPNSLARGENGEWRVTETSTPGAANAMTTESVDESTASNDDSASDDPMTTTSDTTTGGTSSGTHDSPVEETWSGPITLRLSEFYPNTTGDDLVEEFIEIENVGTEDVDLVGWSLLDATNHEYLFVSSNVIEPGDLLALMRDETDIALNNTTDSVTLVAPDGSIVDTKSYASPPKGSSLIRSDAKWVWTRTPTPNEPNALPVNETTGSTAGSTTSKTPSSNVAATSGARRSVMARVEGTVLVEPGALGKQIFYIETEDGGLQIYKYDSDFPDLAPGDRVLVTGVMTESRAEARLKVSDGGTITVLSGGTIPTAEDATIGNLTPADHGRLVRVSGTILSRSGSKAVIEDQGARLTVRVADGTGINAALLARGTSVTITGVLVSTDSGLTLLPRSAEDVEVAELQSSETAAAATTGTNAQDGQNRAIAFAITAAVIAGLALYSSRRIIRAVTHWYAKAHALRAASQTAH</sequence>
<feature type="compositionally biased region" description="Low complexity" evidence="1">
    <location>
        <begin position="520"/>
        <end position="535"/>
    </location>
</feature>
<feature type="domain" description="LTD" evidence="4">
    <location>
        <begin position="700"/>
        <end position="807"/>
    </location>
</feature>
<feature type="region of interest" description="Disordered" evidence="1">
    <location>
        <begin position="825"/>
        <end position="861"/>
    </location>
</feature>
<feature type="domain" description="LTD" evidence="4">
    <location>
        <begin position="531"/>
        <end position="629"/>
    </location>
</feature>
<dbReference type="Proteomes" id="UP000176501">
    <property type="component" value="Unassembled WGS sequence"/>
</dbReference>
<feature type="region of interest" description="Disordered" evidence="1">
    <location>
        <begin position="631"/>
        <end position="707"/>
    </location>
</feature>
<feature type="compositionally biased region" description="Low complexity" evidence="1">
    <location>
        <begin position="840"/>
        <end position="855"/>
    </location>
</feature>
<dbReference type="SUPFAM" id="SSF74853">
    <property type="entry name" value="Lamin A/C globular tail domain"/>
    <property type="match status" value="4"/>
</dbReference>